<sequence length="152" mass="17465">MKQKRSYHRADDSGVYYNDETYIIVLAQIVISGFDFSSDADTIHIRGDFHTSDRVNEAAILFNLMVAEGAIPESECLLDLFSLFACPSQLHMTSSSINKLLSELVLNWDMHSLLKNGMWKEVYPCKARQLLDLMMERGWIPDATIHWAYFQP</sequence>
<proteinExistence type="predicted"/>
<protein>
    <recommendedName>
        <fullName evidence="3">Pentatricopeptide repeat-containing protein</fullName>
    </recommendedName>
</protein>
<evidence type="ECO:0008006" key="3">
    <source>
        <dbReference type="Google" id="ProtNLM"/>
    </source>
</evidence>
<keyword evidence="2" id="KW-1185">Reference proteome</keyword>
<organism evidence="1 2">
    <name type="scientific">Trapa incisa</name>
    <dbReference type="NCBI Taxonomy" id="236973"/>
    <lineage>
        <taxon>Eukaryota</taxon>
        <taxon>Viridiplantae</taxon>
        <taxon>Streptophyta</taxon>
        <taxon>Embryophyta</taxon>
        <taxon>Tracheophyta</taxon>
        <taxon>Spermatophyta</taxon>
        <taxon>Magnoliopsida</taxon>
        <taxon>eudicotyledons</taxon>
        <taxon>Gunneridae</taxon>
        <taxon>Pentapetalae</taxon>
        <taxon>rosids</taxon>
        <taxon>malvids</taxon>
        <taxon>Myrtales</taxon>
        <taxon>Lythraceae</taxon>
        <taxon>Trapa</taxon>
    </lineage>
</organism>
<evidence type="ECO:0000313" key="1">
    <source>
        <dbReference type="EMBL" id="KAK4753190.1"/>
    </source>
</evidence>
<evidence type="ECO:0000313" key="2">
    <source>
        <dbReference type="Proteomes" id="UP001345219"/>
    </source>
</evidence>
<accession>A0AAN7JUV6</accession>
<reference evidence="1 2" key="1">
    <citation type="journal article" date="2023" name="Hortic Res">
        <title>Pangenome of water caltrop reveals structural variations and asymmetric subgenome divergence after allopolyploidization.</title>
        <authorList>
            <person name="Zhang X."/>
            <person name="Chen Y."/>
            <person name="Wang L."/>
            <person name="Yuan Y."/>
            <person name="Fang M."/>
            <person name="Shi L."/>
            <person name="Lu R."/>
            <person name="Comes H.P."/>
            <person name="Ma Y."/>
            <person name="Chen Y."/>
            <person name="Huang G."/>
            <person name="Zhou Y."/>
            <person name="Zheng Z."/>
            <person name="Qiu Y."/>
        </authorList>
    </citation>
    <scope>NUCLEOTIDE SEQUENCE [LARGE SCALE GENOMIC DNA]</scope>
    <source>
        <tissue evidence="1">Roots</tissue>
    </source>
</reference>
<name>A0AAN7JUV6_9MYRT</name>
<dbReference type="AlphaFoldDB" id="A0AAN7JUV6"/>
<dbReference type="EMBL" id="JAXIOK010000016">
    <property type="protein sequence ID" value="KAK4753190.1"/>
    <property type="molecule type" value="Genomic_DNA"/>
</dbReference>
<gene>
    <name evidence="1" type="ORF">SAY87_021988</name>
</gene>
<comment type="caution">
    <text evidence="1">The sequence shown here is derived from an EMBL/GenBank/DDBJ whole genome shotgun (WGS) entry which is preliminary data.</text>
</comment>
<dbReference type="Proteomes" id="UP001345219">
    <property type="component" value="Chromosome 16"/>
</dbReference>